<evidence type="ECO:0000259" key="6">
    <source>
        <dbReference type="PROSITE" id="PS50016"/>
    </source>
</evidence>
<evidence type="ECO:0000256" key="1">
    <source>
        <dbReference type="ARBA" id="ARBA00022723"/>
    </source>
</evidence>
<sequence length="171" mass="20216">MDNIYCSKGKIEDSDSFSSDDNIPLANFKAKKFRSPFQELLSTPNYAVTKNKPRRKAVDYKGQRITKDLFKEREALNENEKTKKTTLKNYKRKAKEISEKKTKDGNQQRSHSDERKRSKVPSEESWFCYACKENRVSDMKQCVKCHIWYHEECVGLTKNDKELFYCQNCDE</sequence>
<name>A0A9P0M0S5_ACAOB</name>
<evidence type="ECO:0000256" key="4">
    <source>
        <dbReference type="PROSITE-ProRule" id="PRU00146"/>
    </source>
</evidence>
<feature type="compositionally biased region" description="Basic residues" evidence="5">
    <location>
        <begin position="84"/>
        <end position="94"/>
    </location>
</feature>
<keyword evidence="3" id="KW-0862">Zinc</keyword>
<dbReference type="InterPro" id="IPR019787">
    <property type="entry name" value="Znf_PHD-finger"/>
</dbReference>
<feature type="domain" description="PHD-type" evidence="6">
    <location>
        <begin position="125"/>
        <end position="171"/>
    </location>
</feature>
<dbReference type="CDD" id="cd15489">
    <property type="entry name" value="PHD_SF"/>
    <property type="match status" value="1"/>
</dbReference>
<keyword evidence="2 4" id="KW-0863">Zinc-finger</keyword>
<dbReference type="PROSITE" id="PS50016">
    <property type="entry name" value="ZF_PHD_2"/>
    <property type="match status" value="1"/>
</dbReference>
<dbReference type="SMART" id="SM00249">
    <property type="entry name" value="PHD"/>
    <property type="match status" value="1"/>
</dbReference>
<dbReference type="AlphaFoldDB" id="A0A9P0M0S5"/>
<dbReference type="GO" id="GO:0008270">
    <property type="term" value="F:zinc ion binding"/>
    <property type="evidence" value="ECO:0007669"/>
    <property type="project" value="UniProtKB-KW"/>
</dbReference>
<feature type="region of interest" description="Disordered" evidence="5">
    <location>
        <begin position="78"/>
        <end position="118"/>
    </location>
</feature>
<protein>
    <recommendedName>
        <fullName evidence="6">PHD-type domain-containing protein</fullName>
    </recommendedName>
</protein>
<organism evidence="7 8">
    <name type="scientific">Acanthoscelides obtectus</name>
    <name type="common">Bean weevil</name>
    <name type="synonym">Bruchus obtectus</name>
    <dbReference type="NCBI Taxonomy" id="200917"/>
    <lineage>
        <taxon>Eukaryota</taxon>
        <taxon>Metazoa</taxon>
        <taxon>Ecdysozoa</taxon>
        <taxon>Arthropoda</taxon>
        <taxon>Hexapoda</taxon>
        <taxon>Insecta</taxon>
        <taxon>Pterygota</taxon>
        <taxon>Neoptera</taxon>
        <taxon>Endopterygota</taxon>
        <taxon>Coleoptera</taxon>
        <taxon>Polyphaga</taxon>
        <taxon>Cucujiformia</taxon>
        <taxon>Chrysomeloidea</taxon>
        <taxon>Chrysomelidae</taxon>
        <taxon>Bruchinae</taxon>
        <taxon>Bruchini</taxon>
        <taxon>Acanthoscelides</taxon>
    </lineage>
</organism>
<feature type="compositionally biased region" description="Basic and acidic residues" evidence="5">
    <location>
        <begin position="95"/>
        <end position="118"/>
    </location>
</feature>
<evidence type="ECO:0000313" key="8">
    <source>
        <dbReference type="Proteomes" id="UP001152888"/>
    </source>
</evidence>
<comment type="caution">
    <text evidence="7">The sequence shown here is derived from an EMBL/GenBank/DDBJ whole genome shotgun (WGS) entry which is preliminary data.</text>
</comment>
<accession>A0A9P0M0S5</accession>
<evidence type="ECO:0000256" key="3">
    <source>
        <dbReference type="ARBA" id="ARBA00022833"/>
    </source>
</evidence>
<evidence type="ECO:0000256" key="2">
    <source>
        <dbReference type="ARBA" id="ARBA00022771"/>
    </source>
</evidence>
<dbReference type="OrthoDB" id="6781030at2759"/>
<dbReference type="EMBL" id="CAKOFQ010007534">
    <property type="protein sequence ID" value="CAH2003246.1"/>
    <property type="molecule type" value="Genomic_DNA"/>
</dbReference>
<proteinExistence type="predicted"/>
<dbReference type="SUPFAM" id="SSF57903">
    <property type="entry name" value="FYVE/PHD zinc finger"/>
    <property type="match status" value="1"/>
</dbReference>
<dbReference type="InterPro" id="IPR011011">
    <property type="entry name" value="Znf_FYVE_PHD"/>
</dbReference>
<dbReference type="Proteomes" id="UP001152888">
    <property type="component" value="Unassembled WGS sequence"/>
</dbReference>
<dbReference type="Gene3D" id="3.30.40.10">
    <property type="entry name" value="Zinc/RING finger domain, C3HC4 (zinc finger)"/>
    <property type="match status" value="1"/>
</dbReference>
<dbReference type="InterPro" id="IPR013083">
    <property type="entry name" value="Znf_RING/FYVE/PHD"/>
</dbReference>
<dbReference type="InterPro" id="IPR001965">
    <property type="entry name" value="Znf_PHD"/>
</dbReference>
<keyword evidence="1" id="KW-0479">Metal-binding</keyword>
<reference evidence="7" key="1">
    <citation type="submission" date="2022-03" db="EMBL/GenBank/DDBJ databases">
        <authorList>
            <person name="Sayadi A."/>
        </authorList>
    </citation>
    <scope>NUCLEOTIDE SEQUENCE</scope>
</reference>
<keyword evidence="8" id="KW-1185">Reference proteome</keyword>
<evidence type="ECO:0000256" key="5">
    <source>
        <dbReference type="SAM" id="MobiDB-lite"/>
    </source>
</evidence>
<evidence type="ECO:0000313" key="7">
    <source>
        <dbReference type="EMBL" id="CAH2003246.1"/>
    </source>
</evidence>
<gene>
    <name evidence="7" type="ORF">ACAOBT_LOCUS27293</name>
</gene>